<protein>
    <submittedName>
        <fullName evidence="7">LptF/LptG family permease</fullName>
    </submittedName>
</protein>
<dbReference type="Proteomes" id="UP000703893">
    <property type="component" value="Unassembled WGS sequence"/>
</dbReference>
<feature type="transmembrane region" description="Helical" evidence="6">
    <location>
        <begin position="31"/>
        <end position="52"/>
    </location>
</feature>
<evidence type="ECO:0000256" key="1">
    <source>
        <dbReference type="ARBA" id="ARBA00004651"/>
    </source>
</evidence>
<reference evidence="7 8" key="1">
    <citation type="submission" date="2019-03" db="EMBL/GenBank/DDBJ databases">
        <title>Lake Tanganyika Metagenome-Assembled Genomes (MAGs).</title>
        <authorList>
            <person name="Tran P."/>
        </authorList>
    </citation>
    <scope>NUCLEOTIDE SEQUENCE [LARGE SCALE GENOMIC DNA]</scope>
    <source>
        <strain evidence="7">K_DeepCast_65m_m2_236</strain>
    </source>
</reference>
<dbReference type="PANTHER" id="PTHR33529:SF6">
    <property type="entry name" value="YJGP_YJGQ FAMILY PERMEASE"/>
    <property type="match status" value="1"/>
</dbReference>
<keyword evidence="2" id="KW-1003">Cell membrane</keyword>
<evidence type="ECO:0000256" key="3">
    <source>
        <dbReference type="ARBA" id="ARBA00022692"/>
    </source>
</evidence>
<organism evidence="7 8">
    <name type="scientific">Candidatus Tanganyikabacteria bacterium</name>
    <dbReference type="NCBI Taxonomy" id="2961651"/>
    <lineage>
        <taxon>Bacteria</taxon>
        <taxon>Bacillati</taxon>
        <taxon>Candidatus Sericytochromatia</taxon>
        <taxon>Candidatus Tanganyikabacteria</taxon>
    </lineage>
</organism>
<accession>A0A937X344</accession>
<evidence type="ECO:0000256" key="5">
    <source>
        <dbReference type="ARBA" id="ARBA00023136"/>
    </source>
</evidence>
<evidence type="ECO:0000313" key="8">
    <source>
        <dbReference type="Proteomes" id="UP000703893"/>
    </source>
</evidence>
<evidence type="ECO:0000256" key="6">
    <source>
        <dbReference type="SAM" id="Phobius"/>
    </source>
</evidence>
<feature type="transmembrane region" description="Helical" evidence="6">
    <location>
        <begin position="6"/>
        <end position="24"/>
    </location>
</feature>
<keyword evidence="4 6" id="KW-1133">Transmembrane helix</keyword>
<dbReference type="PANTHER" id="PTHR33529">
    <property type="entry name" value="SLR0882 PROTEIN-RELATED"/>
    <property type="match status" value="1"/>
</dbReference>
<feature type="non-terminal residue" evidence="7">
    <location>
        <position position="1"/>
    </location>
</feature>
<evidence type="ECO:0000256" key="4">
    <source>
        <dbReference type="ARBA" id="ARBA00022989"/>
    </source>
</evidence>
<comment type="caution">
    <text evidence="7">The sequence shown here is derived from an EMBL/GenBank/DDBJ whole genome shotgun (WGS) entry which is preliminary data.</text>
</comment>
<dbReference type="EMBL" id="VGJX01000401">
    <property type="protein sequence ID" value="MBM3274988.1"/>
    <property type="molecule type" value="Genomic_DNA"/>
</dbReference>
<gene>
    <name evidence="7" type="ORF">FJZ00_07535</name>
</gene>
<dbReference type="InterPro" id="IPR005495">
    <property type="entry name" value="LptG/LptF_permease"/>
</dbReference>
<proteinExistence type="predicted"/>
<name>A0A937X344_9BACT</name>
<dbReference type="GO" id="GO:0015920">
    <property type="term" value="P:lipopolysaccharide transport"/>
    <property type="evidence" value="ECO:0007669"/>
    <property type="project" value="TreeGrafter"/>
</dbReference>
<feature type="transmembrane region" description="Helical" evidence="6">
    <location>
        <begin position="64"/>
        <end position="82"/>
    </location>
</feature>
<evidence type="ECO:0000256" key="2">
    <source>
        <dbReference type="ARBA" id="ARBA00022475"/>
    </source>
</evidence>
<dbReference type="Pfam" id="PF03739">
    <property type="entry name" value="LptF_LptG"/>
    <property type="match status" value="1"/>
</dbReference>
<evidence type="ECO:0000313" key="7">
    <source>
        <dbReference type="EMBL" id="MBM3274988.1"/>
    </source>
</evidence>
<dbReference type="AlphaFoldDB" id="A0A937X344"/>
<keyword evidence="3 6" id="KW-0812">Transmembrane</keyword>
<keyword evidence="5 6" id="KW-0472">Membrane</keyword>
<dbReference type="GO" id="GO:0043190">
    <property type="term" value="C:ATP-binding cassette (ABC) transporter complex"/>
    <property type="evidence" value="ECO:0007669"/>
    <property type="project" value="TreeGrafter"/>
</dbReference>
<comment type="subcellular location">
    <subcellularLocation>
        <location evidence="1">Cell membrane</location>
        <topology evidence="1">Multi-pass membrane protein</topology>
    </subcellularLocation>
</comment>
<sequence>WHQKLSVPFASLVFALVGASLGMRPHRSSNALGLGLSILIIFAYYVAMFVSMALGQSGNLDPVWAAWMPNVIAGTAGGYSLWRASRR</sequence>